<evidence type="ECO:0000313" key="3">
    <source>
        <dbReference type="Proteomes" id="UP000008810"/>
    </source>
</evidence>
<reference evidence="1" key="2">
    <citation type="submission" date="2017-06" db="EMBL/GenBank/DDBJ databases">
        <title>WGS assembly of Brachypodium distachyon.</title>
        <authorList>
            <consortium name="The International Brachypodium Initiative"/>
            <person name="Lucas S."/>
            <person name="Harmon-Smith M."/>
            <person name="Lail K."/>
            <person name="Tice H."/>
            <person name="Grimwood J."/>
            <person name="Bruce D."/>
            <person name="Barry K."/>
            <person name="Shu S."/>
            <person name="Lindquist E."/>
            <person name="Wang M."/>
            <person name="Pitluck S."/>
            <person name="Vogel J.P."/>
            <person name="Garvin D.F."/>
            <person name="Mockler T.C."/>
            <person name="Schmutz J."/>
            <person name="Rokhsar D."/>
            <person name="Bevan M.W."/>
        </authorList>
    </citation>
    <scope>NUCLEOTIDE SEQUENCE</scope>
    <source>
        <strain evidence="1">Bd21</strain>
    </source>
</reference>
<dbReference type="OrthoDB" id="611282at2759"/>
<dbReference type="AlphaFoldDB" id="A0A0Q3HPP5"/>
<accession>A0A0Q3HPP5</accession>
<dbReference type="EMBL" id="CM000882">
    <property type="protein sequence ID" value="KQJ95442.1"/>
    <property type="molecule type" value="Genomic_DNA"/>
</dbReference>
<dbReference type="EnsemblPlants" id="KQJ95442">
    <property type="protein sequence ID" value="KQJ95442"/>
    <property type="gene ID" value="BRADI_3g17232v3"/>
</dbReference>
<reference evidence="2" key="3">
    <citation type="submission" date="2018-08" db="UniProtKB">
        <authorList>
            <consortium name="EnsemblPlants"/>
        </authorList>
    </citation>
    <scope>IDENTIFICATION</scope>
    <source>
        <strain evidence="2">cv. Bd21</strain>
    </source>
</reference>
<organism evidence="1">
    <name type="scientific">Brachypodium distachyon</name>
    <name type="common">Purple false brome</name>
    <name type="synonym">Trachynia distachya</name>
    <dbReference type="NCBI Taxonomy" id="15368"/>
    <lineage>
        <taxon>Eukaryota</taxon>
        <taxon>Viridiplantae</taxon>
        <taxon>Streptophyta</taxon>
        <taxon>Embryophyta</taxon>
        <taxon>Tracheophyta</taxon>
        <taxon>Spermatophyta</taxon>
        <taxon>Magnoliopsida</taxon>
        <taxon>Liliopsida</taxon>
        <taxon>Poales</taxon>
        <taxon>Poaceae</taxon>
        <taxon>BOP clade</taxon>
        <taxon>Pooideae</taxon>
        <taxon>Stipodae</taxon>
        <taxon>Brachypodieae</taxon>
        <taxon>Brachypodium</taxon>
    </lineage>
</organism>
<dbReference type="SUPFAM" id="SSF81383">
    <property type="entry name" value="F-box domain"/>
    <property type="match status" value="1"/>
</dbReference>
<name>A0A0Q3HPP5_BRADI</name>
<dbReference type="InterPro" id="IPR036047">
    <property type="entry name" value="F-box-like_dom_sf"/>
</dbReference>
<evidence type="ECO:0000313" key="2">
    <source>
        <dbReference type="EnsemblPlants" id="KQJ95442"/>
    </source>
</evidence>
<dbReference type="Proteomes" id="UP000008810">
    <property type="component" value="Chromosome 3"/>
</dbReference>
<evidence type="ECO:0000313" key="1">
    <source>
        <dbReference type="EMBL" id="KQJ95442.1"/>
    </source>
</evidence>
<dbReference type="InParanoid" id="A0A0Q3HPP5"/>
<proteinExistence type="predicted"/>
<dbReference type="PANTHER" id="PTHR38926:SF71">
    <property type="entry name" value="OS08G0194350 PROTEIN"/>
    <property type="match status" value="1"/>
</dbReference>
<dbReference type="PANTHER" id="PTHR38926">
    <property type="entry name" value="F-BOX DOMAIN CONTAINING PROTEIN, EXPRESSED"/>
    <property type="match status" value="1"/>
</dbReference>
<sequence length="110" mass="12066">MEGGVAVVPAADARDWSELPLDVLCFLFGDKLVLMGAGLVCRSWLQAAKAPHVWRSVEMDDFSIIGRLFLTHDDLLALAKTAVDRSGGRLEVFAGKQFVTTELLLHIAER</sequence>
<dbReference type="Gramene" id="KQJ95442">
    <property type="protein sequence ID" value="KQJ95442"/>
    <property type="gene ID" value="BRADI_3g17232v3"/>
</dbReference>
<gene>
    <name evidence="1" type="ORF">BRADI_3g17232v3</name>
</gene>
<keyword evidence="3" id="KW-1185">Reference proteome</keyword>
<dbReference type="STRING" id="15368.A0A0Q3HPP5"/>
<protein>
    <recommendedName>
        <fullName evidence="4">F-box domain-containing protein</fullName>
    </recommendedName>
</protein>
<reference evidence="1 2" key="1">
    <citation type="journal article" date="2010" name="Nature">
        <title>Genome sequencing and analysis of the model grass Brachypodium distachyon.</title>
        <authorList>
            <consortium name="International Brachypodium Initiative"/>
        </authorList>
    </citation>
    <scope>NUCLEOTIDE SEQUENCE [LARGE SCALE GENOMIC DNA]</scope>
    <source>
        <strain evidence="1 2">Bd21</strain>
    </source>
</reference>
<evidence type="ECO:0008006" key="4">
    <source>
        <dbReference type="Google" id="ProtNLM"/>
    </source>
</evidence>